<comment type="cofactor">
    <cofactor evidence="1 15">
        <name>Mg(2+)</name>
        <dbReference type="ChEBI" id="CHEBI:18420"/>
    </cofactor>
</comment>
<evidence type="ECO:0000256" key="6">
    <source>
        <dbReference type="ARBA" id="ARBA00022842"/>
    </source>
</evidence>
<dbReference type="Proteomes" id="UP000886887">
    <property type="component" value="Unassembled WGS sequence"/>
</dbReference>
<comment type="cofactor">
    <cofactor evidence="15">
        <name>[2Fe-2S] cluster</name>
        <dbReference type="ChEBI" id="CHEBI:190135"/>
    </cofactor>
    <text evidence="15">Binds 1 [2Fe-2S] cluster per subunit. This cluster acts as a Lewis acid cofactor.</text>
</comment>
<comment type="catalytic activity">
    <reaction evidence="15">
        <text>(2R,3R)-2,3-dihydroxy-3-methylpentanoate = (S)-3-methyl-2-oxopentanoate + H2O</text>
        <dbReference type="Rhea" id="RHEA:27694"/>
        <dbReference type="ChEBI" id="CHEBI:15377"/>
        <dbReference type="ChEBI" id="CHEBI:35146"/>
        <dbReference type="ChEBI" id="CHEBI:49258"/>
        <dbReference type="EC" id="4.2.1.9"/>
    </reaction>
</comment>
<feature type="domain" description="Dihydroxy-acid/6-phosphogluconate dehydratase N-terminal" evidence="16">
    <location>
        <begin position="31"/>
        <end position="346"/>
    </location>
</feature>
<dbReference type="GO" id="GO:0009099">
    <property type="term" value="P:L-valine biosynthetic process"/>
    <property type="evidence" value="ECO:0007669"/>
    <property type="project" value="UniProtKB-UniRule"/>
</dbReference>
<dbReference type="GO" id="GO:0005829">
    <property type="term" value="C:cytosol"/>
    <property type="evidence" value="ECO:0007669"/>
    <property type="project" value="TreeGrafter"/>
</dbReference>
<keyword evidence="4 15" id="KW-0001">2Fe-2S</keyword>
<comment type="caution">
    <text evidence="15">Lacks conserved residue(s) required for the propagation of feature annotation.</text>
</comment>
<dbReference type="InterPro" id="IPR056740">
    <property type="entry name" value="ILV_EDD_C"/>
</dbReference>
<dbReference type="PANTHER" id="PTHR43661:SF3">
    <property type="entry name" value="D-XYLONATE DEHYDRATASE YAGF-RELATED"/>
    <property type="match status" value="1"/>
</dbReference>
<dbReference type="AlphaFoldDB" id="A0A9D1CQ55"/>
<dbReference type="GO" id="GO:0000287">
    <property type="term" value="F:magnesium ion binding"/>
    <property type="evidence" value="ECO:0007669"/>
    <property type="project" value="UniProtKB-UniRule"/>
</dbReference>
<dbReference type="PROSITE" id="PS00887">
    <property type="entry name" value="ILVD_EDD_2"/>
    <property type="match status" value="1"/>
</dbReference>
<organism evidence="18 19">
    <name type="scientific">Candidatus Onthenecus intestinigallinarum</name>
    <dbReference type="NCBI Taxonomy" id="2840875"/>
    <lineage>
        <taxon>Bacteria</taxon>
        <taxon>Bacillati</taxon>
        <taxon>Bacillota</taxon>
        <taxon>Clostridia</taxon>
        <taxon>Eubacteriales</taxon>
        <taxon>Candidatus Onthenecus</taxon>
    </lineage>
</organism>
<evidence type="ECO:0000259" key="16">
    <source>
        <dbReference type="Pfam" id="PF00920"/>
    </source>
</evidence>
<comment type="similarity">
    <text evidence="2 15">Belongs to the IlvD/Edd family.</text>
</comment>
<comment type="caution">
    <text evidence="18">The sequence shown here is derived from an EMBL/GenBank/DDBJ whole genome shotgun (WGS) entry which is preliminary data.</text>
</comment>
<feature type="binding site" evidence="15">
    <location>
        <position position="120"/>
    </location>
    <ligand>
        <name>Mg(2+)</name>
        <dbReference type="ChEBI" id="CHEBI:18420"/>
    </ligand>
</feature>
<keyword evidence="10 15" id="KW-0100">Branched-chain amino acid biosynthesis</keyword>
<feature type="binding site" evidence="15">
    <location>
        <position position="78"/>
    </location>
    <ligand>
        <name>Mg(2+)</name>
        <dbReference type="ChEBI" id="CHEBI:18420"/>
    </ligand>
</feature>
<dbReference type="Gene3D" id="3.50.30.80">
    <property type="entry name" value="IlvD/EDD C-terminal domain-like"/>
    <property type="match status" value="1"/>
</dbReference>
<dbReference type="InterPro" id="IPR000581">
    <property type="entry name" value="ILV_EDD_N"/>
</dbReference>
<keyword evidence="5 15" id="KW-0479">Metal-binding</keyword>
<comment type="subunit">
    <text evidence="15">Homodimer.</text>
</comment>
<dbReference type="Pfam" id="PF00920">
    <property type="entry name" value="ILVD_EDD_N"/>
    <property type="match status" value="1"/>
</dbReference>
<name>A0A9D1CQ55_9FIRM</name>
<dbReference type="InterPro" id="IPR004404">
    <property type="entry name" value="DihydroxyA_deHydtase"/>
</dbReference>
<evidence type="ECO:0000256" key="12">
    <source>
        <dbReference type="ARBA" id="ARBA00029436"/>
    </source>
</evidence>
<evidence type="ECO:0000313" key="19">
    <source>
        <dbReference type="Proteomes" id="UP000886887"/>
    </source>
</evidence>
<dbReference type="GO" id="GO:0009097">
    <property type="term" value="P:isoleucine biosynthetic process"/>
    <property type="evidence" value="ECO:0007669"/>
    <property type="project" value="UniProtKB-UniRule"/>
</dbReference>
<dbReference type="GO" id="GO:0004160">
    <property type="term" value="F:dihydroxy-acid dehydratase activity"/>
    <property type="evidence" value="ECO:0007669"/>
    <property type="project" value="UniProtKB-UniRule"/>
</dbReference>
<evidence type="ECO:0000256" key="4">
    <source>
        <dbReference type="ARBA" id="ARBA00022714"/>
    </source>
</evidence>
<evidence type="ECO:0000256" key="14">
    <source>
        <dbReference type="ARBA" id="ARBA00029490"/>
    </source>
</evidence>
<dbReference type="EC" id="4.2.1.9" evidence="14 15"/>
<dbReference type="GO" id="GO:0051537">
    <property type="term" value="F:2 iron, 2 sulfur cluster binding"/>
    <property type="evidence" value="ECO:0007669"/>
    <property type="project" value="UniProtKB-UniRule"/>
</dbReference>
<feature type="modified residue" description="N6-carboxylysine" evidence="15">
    <location>
        <position position="121"/>
    </location>
</feature>
<evidence type="ECO:0000256" key="11">
    <source>
        <dbReference type="ARBA" id="ARBA00029304"/>
    </source>
</evidence>
<feature type="binding site" description="via carbamate group" evidence="15">
    <location>
        <position position="121"/>
    </location>
    <ligand>
        <name>Mg(2+)</name>
        <dbReference type="ChEBI" id="CHEBI:18420"/>
    </ligand>
</feature>
<gene>
    <name evidence="15 18" type="primary">ilvD</name>
    <name evidence="18" type="ORF">IAB73_04945</name>
</gene>
<keyword evidence="3 15" id="KW-0028">Amino-acid biosynthesis</keyword>
<comment type="pathway">
    <text evidence="12 15">Amino-acid biosynthesis; L-valine biosynthesis; L-valine from pyruvate: step 3/4.</text>
</comment>
<dbReference type="InterPro" id="IPR037237">
    <property type="entry name" value="IlvD/EDD_N"/>
</dbReference>
<dbReference type="PANTHER" id="PTHR43661">
    <property type="entry name" value="D-XYLONATE DEHYDRATASE"/>
    <property type="match status" value="1"/>
</dbReference>
<evidence type="ECO:0000256" key="5">
    <source>
        <dbReference type="ARBA" id="ARBA00022723"/>
    </source>
</evidence>
<keyword evidence="6 15" id="KW-0460">Magnesium</keyword>
<feature type="binding site" evidence="15">
    <location>
        <position position="442"/>
    </location>
    <ligand>
        <name>Mg(2+)</name>
        <dbReference type="ChEBI" id="CHEBI:18420"/>
    </ligand>
</feature>
<dbReference type="EMBL" id="DVFJ01000013">
    <property type="protein sequence ID" value="HIQ71541.1"/>
    <property type="molecule type" value="Genomic_DNA"/>
</dbReference>
<evidence type="ECO:0000259" key="17">
    <source>
        <dbReference type="Pfam" id="PF24877"/>
    </source>
</evidence>
<reference evidence="18" key="2">
    <citation type="journal article" date="2021" name="PeerJ">
        <title>Extensive microbial diversity within the chicken gut microbiome revealed by metagenomics and culture.</title>
        <authorList>
            <person name="Gilroy R."/>
            <person name="Ravi A."/>
            <person name="Getino M."/>
            <person name="Pursley I."/>
            <person name="Horton D.L."/>
            <person name="Alikhan N.F."/>
            <person name="Baker D."/>
            <person name="Gharbi K."/>
            <person name="Hall N."/>
            <person name="Watson M."/>
            <person name="Adriaenssens E.M."/>
            <person name="Foster-Nyarko E."/>
            <person name="Jarju S."/>
            <person name="Secka A."/>
            <person name="Antonio M."/>
            <person name="Oren A."/>
            <person name="Chaudhuri R.R."/>
            <person name="La Ragione R."/>
            <person name="Hildebrand F."/>
            <person name="Pallen M.J."/>
        </authorList>
    </citation>
    <scope>NUCLEOTIDE SEQUENCE</scope>
    <source>
        <strain evidence="18">ChiSxjej2B14-6234</strain>
    </source>
</reference>
<protein>
    <recommendedName>
        <fullName evidence="14 15">Dihydroxy-acid dehydratase</fullName>
        <shortName evidence="15">DAD</shortName>
        <ecNumber evidence="14 15">4.2.1.9</ecNumber>
    </recommendedName>
</protein>
<evidence type="ECO:0000313" key="18">
    <source>
        <dbReference type="EMBL" id="HIQ71541.1"/>
    </source>
</evidence>
<evidence type="ECO:0000256" key="7">
    <source>
        <dbReference type="ARBA" id="ARBA00023004"/>
    </source>
</evidence>
<evidence type="ECO:0000256" key="3">
    <source>
        <dbReference type="ARBA" id="ARBA00022605"/>
    </source>
</evidence>
<comment type="catalytic activity">
    <reaction evidence="11">
        <text>(2R)-2,3-dihydroxy-3-methylbutanoate = 3-methyl-2-oxobutanoate + H2O</text>
        <dbReference type="Rhea" id="RHEA:24809"/>
        <dbReference type="ChEBI" id="CHEBI:11851"/>
        <dbReference type="ChEBI" id="CHEBI:15377"/>
        <dbReference type="ChEBI" id="CHEBI:49072"/>
        <dbReference type="EC" id="4.2.1.9"/>
    </reaction>
    <physiologicalReaction direction="left-to-right" evidence="11">
        <dbReference type="Rhea" id="RHEA:24810"/>
    </physiologicalReaction>
</comment>
<evidence type="ECO:0000256" key="15">
    <source>
        <dbReference type="HAMAP-Rule" id="MF_00012"/>
    </source>
</evidence>
<dbReference type="FunFam" id="3.50.30.80:FF:000001">
    <property type="entry name" value="Dihydroxy-acid dehydratase"/>
    <property type="match status" value="1"/>
</dbReference>
<comment type="pathway">
    <text evidence="13 15">Amino-acid biosynthesis; L-isoleucine biosynthesis; L-isoleucine from 2-oxobutanoate: step 3/4.</text>
</comment>
<sequence length="552" mass="57263">MRSDAVKSGPERAPHRSLWKAMGLTNEELTRPLIGVVSAKSECVPGHAHLDAVTRAVKDGVRMAGGVPVEFPSIGVCDGIAMGHVGMKYSLASRELIADSCESMAIAHGFDGMVFIPNCDKIVPGMLMAAARLNLPAIFVSGGPMLAGSLHGRALDLNSVFEAVGAYKAGKLDDDGLDEIESAACPGCGSCSGMFTANSMNCLTEALGMGLPGNGTIPAVSGARLRLAKQAGMRAVEMVREGLTPDRILTPAAFRNALALDMALGCSTNSALHLPAIAHEAGVPFDLTMINELSARVPNLCHLAPAGAHHVQDLHEAGGVMAVLREISPLGVLNGEAMTCTGKTLAACYAGAQNHNPQVIRPLSEPYSPTGGLMVLRGNLAPRGAIVKRSAVAPEMLVHEGPARVFDSEDAAIAAIYAGAIRPGDVVVIRYEGPKGGPGMREMLSPTSAICGMGLDKEVALITDGRFSGATRGAAIGHVSPEAASGGLIGLVEEGDRIAIDIPSGSLELRVDEATLAARRERWVCPPPNVTRGYLARYARMVSSADEGAILK</sequence>
<evidence type="ECO:0000256" key="8">
    <source>
        <dbReference type="ARBA" id="ARBA00023014"/>
    </source>
</evidence>
<keyword evidence="9 15" id="KW-0456">Lyase</keyword>
<dbReference type="SUPFAM" id="SSF143975">
    <property type="entry name" value="IlvD/EDD N-terminal domain-like"/>
    <property type="match status" value="1"/>
</dbReference>
<dbReference type="SUPFAM" id="SSF52016">
    <property type="entry name" value="LeuD/IlvD-like"/>
    <property type="match status" value="1"/>
</dbReference>
<dbReference type="NCBIfam" id="TIGR00110">
    <property type="entry name" value="ilvD"/>
    <property type="match status" value="1"/>
</dbReference>
<accession>A0A9D1CQ55</accession>
<proteinExistence type="inferred from homology"/>
<dbReference type="InterPro" id="IPR020558">
    <property type="entry name" value="DiOHA_6PGluconate_deHydtase_CS"/>
</dbReference>
<comment type="function">
    <text evidence="15">Functions in the biosynthesis of branched-chain amino acids. Catalyzes the dehydration of (2R,3R)-2,3-dihydroxy-3-methylpentanoate (2,3-dihydroxy-3-methylvalerate) into 2-oxo-3-methylpentanoate (2-oxo-3-methylvalerate) and of (2R)-2,3-dihydroxy-3-methylbutanoate (2,3-dihydroxyisovalerate) into 2-oxo-3-methylbutanoate (2-oxoisovalerate), the penultimate precursor to L-isoleucine and L-valine, respectively.</text>
</comment>
<dbReference type="InterPro" id="IPR042096">
    <property type="entry name" value="Dihydro-acid_dehy_C"/>
</dbReference>
<dbReference type="NCBIfam" id="NF002068">
    <property type="entry name" value="PRK00911.1"/>
    <property type="match status" value="1"/>
</dbReference>
<evidence type="ECO:0000256" key="10">
    <source>
        <dbReference type="ARBA" id="ARBA00023304"/>
    </source>
</evidence>
<evidence type="ECO:0000256" key="2">
    <source>
        <dbReference type="ARBA" id="ARBA00006486"/>
    </source>
</evidence>
<keyword evidence="8 15" id="KW-0411">Iron-sulfur</keyword>
<evidence type="ECO:0000256" key="1">
    <source>
        <dbReference type="ARBA" id="ARBA00001946"/>
    </source>
</evidence>
<evidence type="ECO:0000256" key="13">
    <source>
        <dbReference type="ARBA" id="ARBA00029437"/>
    </source>
</evidence>
<keyword evidence="7 15" id="KW-0408">Iron</keyword>
<dbReference type="HAMAP" id="MF_00012">
    <property type="entry name" value="IlvD"/>
    <property type="match status" value="1"/>
</dbReference>
<dbReference type="PROSITE" id="PS00886">
    <property type="entry name" value="ILVD_EDD_1"/>
    <property type="match status" value="1"/>
</dbReference>
<evidence type="ECO:0000256" key="9">
    <source>
        <dbReference type="ARBA" id="ARBA00023239"/>
    </source>
</evidence>
<dbReference type="Pfam" id="PF24877">
    <property type="entry name" value="ILV_EDD_C"/>
    <property type="match status" value="1"/>
</dbReference>
<reference evidence="18" key="1">
    <citation type="submission" date="2020-10" db="EMBL/GenBank/DDBJ databases">
        <authorList>
            <person name="Gilroy R."/>
        </authorList>
    </citation>
    <scope>NUCLEOTIDE SEQUENCE</scope>
    <source>
        <strain evidence="18">ChiSxjej2B14-6234</strain>
    </source>
</reference>
<feature type="domain" description="Dihydroxy-acid/6-phosphogluconate dehydratase C-terminal" evidence="17">
    <location>
        <begin position="358"/>
        <end position="549"/>
    </location>
</feature>
<feature type="active site" description="Proton acceptor" evidence="15">
    <location>
        <position position="468"/>
    </location>
</feature>